<dbReference type="GO" id="GO:0032259">
    <property type="term" value="P:methylation"/>
    <property type="evidence" value="ECO:0007669"/>
    <property type="project" value="UniProtKB-KW"/>
</dbReference>
<evidence type="ECO:0000259" key="9">
    <source>
        <dbReference type="Pfam" id="PF01035"/>
    </source>
</evidence>
<dbReference type="InterPro" id="IPR014048">
    <property type="entry name" value="MethylDNA_cys_MeTrfase_DNA-bd"/>
</dbReference>
<feature type="active site" description="Nucleophile; methyl group acceptor" evidence="8">
    <location>
        <position position="152"/>
    </location>
</feature>
<dbReference type="PROSITE" id="PS00374">
    <property type="entry name" value="MGMT"/>
    <property type="match status" value="1"/>
</dbReference>
<dbReference type="EC" id="2.1.1.63" evidence="8"/>
<protein>
    <recommendedName>
        <fullName evidence="8">Methylated-DNA--protein-cysteine methyltransferase</fullName>
        <ecNumber evidence="8">2.1.1.63</ecNumber>
    </recommendedName>
    <alternativeName>
        <fullName evidence="8">6-O-methylguanine-DNA methyltransferase</fullName>
        <shortName evidence="8">MGMT</shortName>
    </alternativeName>
    <alternativeName>
        <fullName evidence="8">O-6-methylguanine-DNA-alkyltransferase</fullName>
    </alternativeName>
</protein>
<dbReference type="InterPro" id="IPR036631">
    <property type="entry name" value="MGMT_N_sf"/>
</dbReference>
<dbReference type="SUPFAM" id="SSF53155">
    <property type="entry name" value="Methylated DNA-protein cysteine methyltransferase domain"/>
    <property type="match status" value="1"/>
</dbReference>
<dbReference type="InterPro" id="IPR036217">
    <property type="entry name" value="MethylDNA_cys_MeTrfase_DNAb"/>
</dbReference>
<keyword evidence="2 8" id="KW-0963">Cytoplasm</keyword>
<feature type="domain" description="Methylated-DNA-[protein]-cysteine S-methyltransferase DNA binding" evidence="9">
    <location>
        <begin position="101"/>
        <end position="181"/>
    </location>
</feature>
<dbReference type="SUPFAM" id="SSF46767">
    <property type="entry name" value="Methylated DNA-protein cysteine methyltransferase, C-terminal domain"/>
    <property type="match status" value="1"/>
</dbReference>
<keyword evidence="12" id="KW-1185">Reference proteome</keyword>
<keyword evidence="3 8" id="KW-0489">Methyltransferase</keyword>
<dbReference type="CDD" id="cd06445">
    <property type="entry name" value="ATase"/>
    <property type="match status" value="1"/>
</dbReference>
<dbReference type="Pfam" id="PF02870">
    <property type="entry name" value="Methyltransf_1N"/>
    <property type="match status" value="1"/>
</dbReference>
<dbReference type="InterPro" id="IPR036388">
    <property type="entry name" value="WH-like_DNA-bd_sf"/>
</dbReference>
<evidence type="ECO:0000256" key="7">
    <source>
        <dbReference type="ARBA" id="ARBA00049348"/>
    </source>
</evidence>
<evidence type="ECO:0000256" key="2">
    <source>
        <dbReference type="ARBA" id="ARBA00022490"/>
    </source>
</evidence>
<comment type="caution">
    <text evidence="11">The sequence shown here is derived from an EMBL/GenBank/DDBJ whole genome shotgun (WGS) entry which is preliminary data.</text>
</comment>
<dbReference type="PANTHER" id="PTHR10815">
    <property type="entry name" value="METHYLATED-DNA--PROTEIN-CYSTEINE METHYLTRANSFERASE"/>
    <property type="match status" value="1"/>
</dbReference>
<comment type="function">
    <text evidence="8">Involved in the cellular defense against the biological effects of O6-methylguanine (O6-MeG) and O4-methylthymine (O4-MeT) in DNA. Repairs the methylated nucleobase in DNA by stoichiometrically transferring the methyl group to a cysteine residue in the enzyme. This is a suicide reaction: the enzyme is irreversibly inactivated.</text>
</comment>
<sequence length="190" mass="19880">MTCSAVLDSQIGSLRLVASKDGLDAIHFPTAQRAASVPGSDPIAADSGRASGDAYACCSDAPDSSGCRACEVLHTACTQLREYFAGTRRVFELPLTPKGTAFQRMVWQALAEIPFGQTASYAQLAMRLGRPTASRAVGAANGRNPLPIVVPCHRVIGADGSLTGFAGGLDTKRFLLTHEGAWPKADLFAA</sequence>
<name>A0ABV6RK17_9GAMM</name>
<dbReference type="GO" id="GO:0003908">
    <property type="term" value="F:methylated-DNA-[protein]-cysteine S-methyltransferase activity"/>
    <property type="evidence" value="ECO:0007669"/>
    <property type="project" value="UniProtKB-EC"/>
</dbReference>
<evidence type="ECO:0000256" key="5">
    <source>
        <dbReference type="ARBA" id="ARBA00022763"/>
    </source>
</evidence>
<dbReference type="RefSeq" id="WP_386665641.1">
    <property type="nucleotide sequence ID" value="NZ_JBHLTG010000001.1"/>
</dbReference>
<dbReference type="NCBIfam" id="TIGR00589">
    <property type="entry name" value="ogt"/>
    <property type="match status" value="1"/>
</dbReference>
<dbReference type="PANTHER" id="PTHR10815:SF5">
    <property type="entry name" value="METHYLATED-DNA--PROTEIN-CYSTEINE METHYLTRANSFERASE"/>
    <property type="match status" value="1"/>
</dbReference>
<evidence type="ECO:0000256" key="4">
    <source>
        <dbReference type="ARBA" id="ARBA00022679"/>
    </source>
</evidence>
<evidence type="ECO:0000256" key="6">
    <source>
        <dbReference type="ARBA" id="ARBA00023204"/>
    </source>
</evidence>
<evidence type="ECO:0000256" key="8">
    <source>
        <dbReference type="HAMAP-Rule" id="MF_00772"/>
    </source>
</evidence>
<keyword evidence="6 8" id="KW-0234">DNA repair</keyword>
<gene>
    <name evidence="11" type="ORF">ACFFGH_05590</name>
</gene>
<comment type="catalytic activity">
    <reaction evidence="7 8">
        <text>a 6-O-methyl-2'-deoxyguanosine in DNA + L-cysteinyl-[protein] = S-methyl-L-cysteinyl-[protein] + a 2'-deoxyguanosine in DNA</text>
        <dbReference type="Rhea" id="RHEA:24000"/>
        <dbReference type="Rhea" id="RHEA-COMP:10131"/>
        <dbReference type="Rhea" id="RHEA-COMP:10132"/>
        <dbReference type="Rhea" id="RHEA-COMP:11367"/>
        <dbReference type="Rhea" id="RHEA-COMP:11368"/>
        <dbReference type="ChEBI" id="CHEBI:29950"/>
        <dbReference type="ChEBI" id="CHEBI:82612"/>
        <dbReference type="ChEBI" id="CHEBI:85445"/>
        <dbReference type="ChEBI" id="CHEBI:85448"/>
        <dbReference type="EC" id="2.1.1.63"/>
    </reaction>
</comment>
<keyword evidence="5 8" id="KW-0227">DNA damage</keyword>
<dbReference type="EMBL" id="JBHLTG010000001">
    <property type="protein sequence ID" value="MFC0677324.1"/>
    <property type="molecule type" value="Genomic_DNA"/>
</dbReference>
<comment type="similarity">
    <text evidence="8">Belongs to the MGMT family.</text>
</comment>
<evidence type="ECO:0000256" key="3">
    <source>
        <dbReference type="ARBA" id="ARBA00022603"/>
    </source>
</evidence>
<dbReference type="InterPro" id="IPR023546">
    <property type="entry name" value="MGMT"/>
</dbReference>
<comment type="subcellular location">
    <subcellularLocation>
        <location evidence="8">Cytoplasm</location>
    </subcellularLocation>
</comment>
<dbReference type="InterPro" id="IPR001497">
    <property type="entry name" value="MethylDNA_cys_MeTrfase_AS"/>
</dbReference>
<dbReference type="Gene3D" id="3.30.160.70">
    <property type="entry name" value="Methylated DNA-protein cysteine methyltransferase domain"/>
    <property type="match status" value="1"/>
</dbReference>
<dbReference type="InterPro" id="IPR008332">
    <property type="entry name" value="MethylG_MeTrfase_N"/>
</dbReference>
<organism evidence="11 12">
    <name type="scientific">Lysobacter korlensis</name>
    <dbReference type="NCBI Taxonomy" id="553636"/>
    <lineage>
        <taxon>Bacteria</taxon>
        <taxon>Pseudomonadati</taxon>
        <taxon>Pseudomonadota</taxon>
        <taxon>Gammaproteobacteria</taxon>
        <taxon>Lysobacterales</taxon>
        <taxon>Lysobacteraceae</taxon>
        <taxon>Lysobacter</taxon>
    </lineage>
</organism>
<feature type="domain" description="Methylguanine DNA methyltransferase ribonuclease-like" evidence="10">
    <location>
        <begin position="5"/>
        <end position="96"/>
    </location>
</feature>
<keyword evidence="4 8" id="KW-0808">Transferase</keyword>
<evidence type="ECO:0000259" key="10">
    <source>
        <dbReference type="Pfam" id="PF02870"/>
    </source>
</evidence>
<reference evidence="11 12" key="1">
    <citation type="submission" date="2024-09" db="EMBL/GenBank/DDBJ databases">
        <authorList>
            <person name="Sun Q."/>
            <person name="Mori K."/>
        </authorList>
    </citation>
    <scope>NUCLEOTIDE SEQUENCE [LARGE SCALE GENOMIC DNA]</scope>
    <source>
        <strain evidence="11 12">KCTC 23076</strain>
    </source>
</reference>
<dbReference type="HAMAP" id="MF_00772">
    <property type="entry name" value="OGT"/>
    <property type="match status" value="1"/>
</dbReference>
<evidence type="ECO:0000313" key="11">
    <source>
        <dbReference type="EMBL" id="MFC0677324.1"/>
    </source>
</evidence>
<evidence type="ECO:0000256" key="1">
    <source>
        <dbReference type="ARBA" id="ARBA00001286"/>
    </source>
</evidence>
<comment type="miscellaneous">
    <text evidence="8">This enzyme catalyzes only one turnover and therefore is not strictly catalytic. According to one definition, an enzyme is a biocatalyst that acts repeatedly and over many reaction cycles.</text>
</comment>
<proteinExistence type="inferred from homology"/>
<accession>A0ABV6RK17</accession>
<dbReference type="Gene3D" id="1.10.10.10">
    <property type="entry name" value="Winged helix-like DNA-binding domain superfamily/Winged helix DNA-binding domain"/>
    <property type="match status" value="1"/>
</dbReference>
<comment type="catalytic activity">
    <reaction evidence="1 8">
        <text>a 4-O-methyl-thymidine in DNA + L-cysteinyl-[protein] = a thymidine in DNA + S-methyl-L-cysteinyl-[protein]</text>
        <dbReference type="Rhea" id="RHEA:53428"/>
        <dbReference type="Rhea" id="RHEA-COMP:10131"/>
        <dbReference type="Rhea" id="RHEA-COMP:10132"/>
        <dbReference type="Rhea" id="RHEA-COMP:13555"/>
        <dbReference type="Rhea" id="RHEA-COMP:13556"/>
        <dbReference type="ChEBI" id="CHEBI:29950"/>
        <dbReference type="ChEBI" id="CHEBI:82612"/>
        <dbReference type="ChEBI" id="CHEBI:137386"/>
        <dbReference type="ChEBI" id="CHEBI:137387"/>
        <dbReference type="EC" id="2.1.1.63"/>
    </reaction>
</comment>
<dbReference type="Proteomes" id="UP001589896">
    <property type="component" value="Unassembled WGS sequence"/>
</dbReference>
<dbReference type="Pfam" id="PF01035">
    <property type="entry name" value="DNA_binding_1"/>
    <property type="match status" value="1"/>
</dbReference>
<evidence type="ECO:0000313" key="12">
    <source>
        <dbReference type="Proteomes" id="UP001589896"/>
    </source>
</evidence>